<dbReference type="PRINTS" id="PR00504">
    <property type="entry name" value="CHROMODOMAIN"/>
</dbReference>
<dbReference type="SMART" id="SM00355">
    <property type="entry name" value="ZnF_C2H2"/>
    <property type="match status" value="13"/>
</dbReference>
<feature type="domain" description="C2H2-type" evidence="10">
    <location>
        <begin position="1023"/>
        <end position="1046"/>
    </location>
</feature>
<evidence type="ECO:0000259" key="11">
    <source>
        <dbReference type="PROSITE" id="PS51058"/>
    </source>
</evidence>
<gene>
    <name evidence="12" type="ORF">JTE90_021227</name>
</gene>
<dbReference type="GO" id="GO:0003677">
    <property type="term" value="F:DNA binding"/>
    <property type="evidence" value="ECO:0007669"/>
    <property type="project" value="InterPro"/>
</dbReference>
<dbReference type="EMBL" id="JAFNEN010000246">
    <property type="protein sequence ID" value="KAG8188206.1"/>
    <property type="molecule type" value="Genomic_DNA"/>
</dbReference>
<feature type="region of interest" description="Disordered" evidence="8">
    <location>
        <begin position="410"/>
        <end position="497"/>
    </location>
</feature>
<evidence type="ECO:0000256" key="2">
    <source>
        <dbReference type="ARBA" id="ARBA00022723"/>
    </source>
</evidence>
<keyword evidence="3" id="KW-0677">Repeat</keyword>
<dbReference type="Pfam" id="PF00385">
    <property type="entry name" value="Chromo"/>
    <property type="match status" value="1"/>
</dbReference>
<reference evidence="12 13" key="1">
    <citation type="journal article" date="2022" name="Nat. Ecol. Evol.">
        <title>A masculinizing supergene underlies an exaggerated male reproductive morph in a spider.</title>
        <authorList>
            <person name="Hendrickx F."/>
            <person name="De Corte Z."/>
            <person name="Sonet G."/>
            <person name="Van Belleghem S.M."/>
            <person name="Kostlbacher S."/>
            <person name="Vangestel C."/>
        </authorList>
    </citation>
    <scope>NUCLEOTIDE SEQUENCE [LARGE SCALE GENOMIC DNA]</scope>
    <source>
        <strain evidence="12">W744_W776</strain>
    </source>
</reference>
<evidence type="ECO:0000259" key="10">
    <source>
        <dbReference type="PROSITE" id="PS50157"/>
    </source>
</evidence>
<feature type="region of interest" description="Disordered" evidence="8">
    <location>
        <begin position="289"/>
        <end position="309"/>
    </location>
</feature>
<dbReference type="InterPro" id="IPR002857">
    <property type="entry name" value="Znf_CXXC"/>
</dbReference>
<dbReference type="Gene3D" id="2.40.50.40">
    <property type="match status" value="1"/>
</dbReference>
<dbReference type="InterPro" id="IPR023779">
    <property type="entry name" value="Chromodomain_CS"/>
</dbReference>
<comment type="subcellular location">
    <subcellularLocation>
        <location evidence="1">Nucleus</location>
    </subcellularLocation>
</comment>
<dbReference type="PANTHER" id="PTHR24379">
    <property type="entry name" value="KRAB AND ZINC FINGER DOMAIN-CONTAINING"/>
    <property type="match status" value="1"/>
</dbReference>
<evidence type="ECO:0000259" key="9">
    <source>
        <dbReference type="PROSITE" id="PS50013"/>
    </source>
</evidence>
<keyword evidence="6" id="KW-0539">Nucleus</keyword>
<protein>
    <submittedName>
        <fullName evidence="12">Uncharacterized protein</fullName>
    </submittedName>
</protein>
<dbReference type="PROSITE" id="PS50157">
    <property type="entry name" value="ZINC_FINGER_C2H2_2"/>
    <property type="match status" value="3"/>
</dbReference>
<dbReference type="InterPro" id="IPR023780">
    <property type="entry name" value="Chromo_domain"/>
</dbReference>
<feature type="domain" description="C2H2-type" evidence="10">
    <location>
        <begin position="922"/>
        <end position="951"/>
    </location>
</feature>
<feature type="region of interest" description="Disordered" evidence="8">
    <location>
        <begin position="230"/>
        <end position="262"/>
    </location>
</feature>
<dbReference type="InterPro" id="IPR036236">
    <property type="entry name" value="Znf_C2H2_sf"/>
</dbReference>
<dbReference type="PROSITE" id="PS51058">
    <property type="entry name" value="ZF_CXXC"/>
    <property type="match status" value="1"/>
</dbReference>
<dbReference type="SUPFAM" id="SSF54160">
    <property type="entry name" value="Chromo domain-like"/>
    <property type="match status" value="1"/>
</dbReference>
<feature type="compositionally biased region" description="Low complexity" evidence="8">
    <location>
        <begin position="473"/>
        <end position="486"/>
    </location>
</feature>
<dbReference type="Proteomes" id="UP000827092">
    <property type="component" value="Unassembled WGS sequence"/>
</dbReference>
<sequence length="1062" mass="117643">MSKIIDSLECGKCGDVFHQLEGFIKHKMANCTPKEAPSSTASPAATPSAAKKVSSSEASLRGVSKASKGIDKAKNRAKGAVMDADASQLKGVAKYLWKKRMQQEAGQRRHSSPDEEEGSSPSSSEGEKERCGTCSGCTLDEDCMDCEVCLRKIDDPDLEEMCILRECTGEEEGEVYKVEKILAKRFRHGQFEYLIKWKGYPNSDNTWEPKENILSPGLLEEFEKRHRLLSKRAPLPSPQKKRKKFYYTESSEDSEGGGVGSRVFSPATALDAQRGRSSKKAAMNFIRTVCGKGKAPRSPSPPTPAGTKGKKIIVEVPDPLREGVYIRVKGEEGRVRFLQSADLSPIVDLGERVPDNEDDIQAYVFEESVRRRKGQTRPSPPKKRVAYRESVELLDDAGDFTLAELKSRLSKGAAPQKGARKNFPKPQQATNKSSQGERVFVVMPDGSMVEVSTGDAKKPTTTTPKGRAPKPGPSSALGKGSALSLSDCTTDPVPEEDPKVIKLPNAVQLVQSELPLTEAENNTKLIGMFLFRQVVSPNSDKQICLLCPQKPNAEFRTVTDLERHYSSVHELTPQTFKAEFSDSVVFVCVPADVAETTTLNSVCRFCEINLKNLAEVRRHYPSSHSKVVRLVQEKTVLALPASLHCSICNEASPSFDTHHAHMKAVHRMQTYVCKFCLFITSRVQRLKAHVKQKHVPSSAPSPLVAKGTKIRLKCPVCGTFVNGKINLDQHILLVHSVQTGPEVWSCASCLKPCGSAKDFTVHVFSCSKDASSRPPPPFLKQTTCVYKCNECSATYVSEKLIKAHLEESIHASGFEVIRKRDDSEHRCFLCSEGLASKAQLHAHLLHGHAEWGPKGTHNQGEKPDDVLDWNLTKDELPNAEELSALRLPAKLGHFCGLCNQVIASYPLHWLHMRDLHQQHKAFRCVVSGCGLTFTSPSLFEAHAALHPQDGKWGCSICDQVFCSEEDLKEHSMSSQHGAKYMKMHEKCRPSGIEARNHQCKVCQAWFGLRSFLVRHMETDSHDYKCATCGQSYLQPGSRRLHIQQSHPEMATSCEVRILTHPS</sequence>
<dbReference type="SUPFAM" id="SSF57667">
    <property type="entry name" value="beta-beta-alpha zinc fingers"/>
    <property type="match status" value="2"/>
</dbReference>
<keyword evidence="5" id="KW-0862">Zinc</keyword>
<evidence type="ECO:0000256" key="8">
    <source>
        <dbReference type="SAM" id="MobiDB-lite"/>
    </source>
</evidence>
<evidence type="ECO:0000256" key="1">
    <source>
        <dbReference type="ARBA" id="ARBA00004123"/>
    </source>
</evidence>
<feature type="compositionally biased region" description="Low complexity" evidence="8">
    <location>
        <begin position="32"/>
        <end position="59"/>
    </location>
</feature>
<evidence type="ECO:0000313" key="12">
    <source>
        <dbReference type="EMBL" id="KAG8188206.1"/>
    </source>
</evidence>
<feature type="domain" description="C2H2-type" evidence="10">
    <location>
        <begin position="786"/>
        <end position="815"/>
    </location>
</feature>
<feature type="domain" description="CXXC-type" evidence="11">
    <location>
        <begin position="124"/>
        <end position="168"/>
    </location>
</feature>
<organism evidence="12 13">
    <name type="scientific">Oedothorax gibbosus</name>
    <dbReference type="NCBI Taxonomy" id="931172"/>
    <lineage>
        <taxon>Eukaryota</taxon>
        <taxon>Metazoa</taxon>
        <taxon>Ecdysozoa</taxon>
        <taxon>Arthropoda</taxon>
        <taxon>Chelicerata</taxon>
        <taxon>Arachnida</taxon>
        <taxon>Araneae</taxon>
        <taxon>Araneomorphae</taxon>
        <taxon>Entelegynae</taxon>
        <taxon>Araneoidea</taxon>
        <taxon>Linyphiidae</taxon>
        <taxon>Erigoninae</taxon>
        <taxon>Oedothorax</taxon>
    </lineage>
</organism>
<dbReference type="PROSITE" id="PS50013">
    <property type="entry name" value="CHROMO_2"/>
    <property type="match status" value="1"/>
</dbReference>
<evidence type="ECO:0000256" key="3">
    <source>
        <dbReference type="ARBA" id="ARBA00022737"/>
    </source>
</evidence>
<keyword evidence="2" id="KW-0479">Metal-binding</keyword>
<dbReference type="AlphaFoldDB" id="A0AAV6UXY8"/>
<dbReference type="InterPro" id="IPR016197">
    <property type="entry name" value="Chromo-like_dom_sf"/>
</dbReference>
<keyword evidence="13" id="KW-1185">Reference proteome</keyword>
<dbReference type="CDD" id="cd00024">
    <property type="entry name" value="CD_CSD"/>
    <property type="match status" value="1"/>
</dbReference>
<dbReference type="SMART" id="SM00298">
    <property type="entry name" value="CHROMO"/>
    <property type="match status" value="1"/>
</dbReference>
<dbReference type="InterPro" id="IPR017984">
    <property type="entry name" value="Chromo_dom_subgr"/>
</dbReference>
<dbReference type="Gene3D" id="3.30.160.60">
    <property type="entry name" value="Classic Zinc Finger"/>
    <property type="match status" value="3"/>
</dbReference>
<accession>A0AAV6UXY8</accession>
<feature type="domain" description="Chromo" evidence="9">
    <location>
        <begin position="176"/>
        <end position="234"/>
    </location>
</feature>
<dbReference type="InterPro" id="IPR013087">
    <property type="entry name" value="Znf_C2H2_type"/>
</dbReference>
<dbReference type="GO" id="GO:0005634">
    <property type="term" value="C:nucleus"/>
    <property type="evidence" value="ECO:0007669"/>
    <property type="project" value="UniProtKB-SubCell"/>
</dbReference>
<dbReference type="GO" id="GO:0005694">
    <property type="term" value="C:chromosome"/>
    <property type="evidence" value="ECO:0007669"/>
    <property type="project" value="UniProtKB-ARBA"/>
</dbReference>
<feature type="region of interest" description="Disordered" evidence="8">
    <location>
        <begin position="32"/>
        <end position="81"/>
    </location>
</feature>
<comment type="caution">
    <text evidence="12">The sequence shown here is derived from an EMBL/GenBank/DDBJ whole genome shotgun (WGS) entry which is preliminary data.</text>
</comment>
<dbReference type="InterPro" id="IPR000953">
    <property type="entry name" value="Chromo/chromo_shadow_dom"/>
</dbReference>
<evidence type="ECO:0000256" key="5">
    <source>
        <dbReference type="ARBA" id="ARBA00022833"/>
    </source>
</evidence>
<dbReference type="PROSITE" id="PS00598">
    <property type="entry name" value="CHROMO_1"/>
    <property type="match status" value="1"/>
</dbReference>
<feature type="compositionally biased region" description="Polar residues" evidence="8">
    <location>
        <begin position="425"/>
        <end position="436"/>
    </location>
</feature>
<dbReference type="PROSITE" id="PS00028">
    <property type="entry name" value="ZINC_FINGER_C2H2_1"/>
    <property type="match status" value="6"/>
</dbReference>
<name>A0AAV6UXY8_9ARAC</name>
<keyword evidence="4 7" id="KW-0863">Zinc-finger</keyword>
<evidence type="ECO:0000256" key="4">
    <source>
        <dbReference type="ARBA" id="ARBA00022771"/>
    </source>
</evidence>
<feature type="region of interest" description="Disordered" evidence="8">
    <location>
        <begin position="102"/>
        <end position="130"/>
    </location>
</feature>
<evidence type="ECO:0000313" key="13">
    <source>
        <dbReference type="Proteomes" id="UP000827092"/>
    </source>
</evidence>
<proteinExistence type="predicted"/>
<evidence type="ECO:0000256" key="6">
    <source>
        <dbReference type="ARBA" id="ARBA00023242"/>
    </source>
</evidence>
<dbReference type="PANTHER" id="PTHR24379:SF121">
    <property type="entry name" value="C2H2-TYPE DOMAIN-CONTAINING PROTEIN"/>
    <property type="match status" value="1"/>
</dbReference>
<evidence type="ECO:0000256" key="7">
    <source>
        <dbReference type="PROSITE-ProRule" id="PRU00509"/>
    </source>
</evidence>
<dbReference type="GO" id="GO:0008270">
    <property type="term" value="F:zinc ion binding"/>
    <property type="evidence" value="ECO:0007669"/>
    <property type="project" value="UniProtKB-KW"/>
</dbReference>